<evidence type="ECO:0000313" key="2">
    <source>
        <dbReference type="EMBL" id="BDS07904.1"/>
    </source>
</evidence>
<dbReference type="PANTHER" id="PTHR43441:SF12">
    <property type="entry name" value="RIBOSOMAL N-ACETYLTRANSFERASE YDAF-RELATED"/>
    <property type="match status" value="1"/>
</dbReference>
<dbReference type="Pfam" id="PF13302">
    <property type="entry name" value="Acetyltransf_3"/>
    <property type="match status" value="1"/>
</dbReference>
<feature type="domain" description="N-acetyltransferase" evidence="1">
    <location>
        <begin position="23"/>
        <end position="174"/>
    </location>
</feature>
<dbReference type="AlphaFoldDB" id="A0AAT9FPQ7"/>
<dbReference type="GO" id="GO:0005737">
    <property type="term" value="C:cytoplasm"/>
    <property type="evidence" value="ECO:0007669"/>
    <property type="project" value="TreeGrafter"/>
</dbReference>
<reference evidence="2" key="1">
    <citation type="submission" date="2024-07" db="EMBL/GenBank/DDBJ databases">
        <title>Complete genome sequence of Verrucomicrobiaceae bacterium NT6N.</title>
        <authorList>
            <person name="Huang C."/>
            <person name="Takami H."/>
            <person name="Hamasaki K."/>
        </authorList>
    </citation>
    <scope>NUCLEOTIDE SEQUENCE</scope>
    <source>
        <strain evidence="2">NT6N</strain>
    </source>
</reference>
<dbReference type="KEGG" id="osu:NT6N_29440"/>
<protein>
    <submittedName>
        <fullName evidence="2">Ribosomal-protein-serine acetyltransferase</fullName>
    </submittedName>
</protein>
<dbReference type="InterPro" id="IPR000182">
    <property type="entry name" value="GNAT_dom"/>
</dbReference>
<dbReference type="EMBL" id="AP026866">
    <property type="protein sequence ID" value="BDS07904.1"/>
    <property type="molecule type" value="Genomic_DNA"/>
</dbReference>
<dbReference type="Gene3D" id="3.40.630.30">
    <property type="match status" value="1"/>
</dbReference>
<gene>
    <name evidence="2" type="ORF">NT6N_29440</name>
</gene>
<evidence type="ECO:0000259" key="1">
    <source>
        <dbReference type="PROSITE" id="PS51186"/>
    </source>
</evidence>
<proteinExistence type="predicted"/>
<dbReference type="SUPFAM" id="SSF55729">
    <property type="entry name" value="Acyl-CoA N-acyltransferases (Nat)"/>
    <property type="match status" value="1"/>
</dbReference>
<dbReference type="GO" id="GO:0008999">
    <property type="term" value="F:protein-N-terminal-alanine acetyltransferase activity"/>
    <property type="evidence" value="ECO:0007669"/>
    <property type="project" value="TreeGrafter"/>
</dbReference>
<accession>A0AAT9FPQ7</accession>
<name>A0AAT9FPQ7_9BACT</name>
<sequence>MKLPINENFHLRLTNPDDAEETFAVVDRNREYLRQWMPWVDGVQSSDAIRQHLDSLQAGIHDCPEFVLVYHGKIVGRLGFHRIDEQNRNTSVGYWLDAGQQGQGLMTMAVKAAVDYAIHTRKLHRVVLMAAVDNLASRAIPERLGFQQEGIARDGERLYDHFVDLAVYSILEPEWSARSAE</sequence>
<dbReference type="InterPro" id="IPR016181">
    <property type="entry name" value="Acyl_CoA_acyltransferase"/>
</dbReference>
<dbReference type="PANTHER" id="PTHR43441">
    <property type="entry name" value="RIBOSOMAL-PROTEIN-SERINE ACETYLTRANSFERASE"/>
    <property type="match status" value="1"/>
</dbReference>
<dbReference type="PROSITE" id="PS51186">
    <property type="entry name" value="GNAT"/>
    <property type="match status" value="1"/>
</dbReference>
<organism evidence="2">
    <name type="scientific">Oceaniferula spumae</name>
    <dbReference type="NCBI Taxonomy" id="2979115"/>
    <lineage>
        <taxon>Bacteria</taxon>
        <taxon>Pseudomonadati</taxon>
        <taxon>Verrucomicrobiota</taxon>
        <taxon>Verrucomicrobiia</taxon>
        <taxon>Verrucomicrobiales</taxon>
        <taxon>Verrucomicrobiaceae</taxon>
        <taxon>Oceaniferula</taxon>
    </lineage>
</organism>
<dbReference type="GO" id="GO:1990189">
    <property type="term" value="F:protein N-terminal-serine acetyltransferase activity"/>
    <property type="evidence" value="ECO:0007669"/>
    <property type="project" value="TreeGrafter"/>
</dbReference>
<dbReference type="InterPro" id="IPR051908">
    <property type="entry name" value="Ribosomal_N-acetyltransferase"/>
</dbReference>